<gene>
    <name evidence="1" type="ORF">C495_15848</name>
</gene>
<dbReference type="RefSeq" id="WP_008164609.1">
    <property type="nucleotide sequence ID" value="NZ_AOHX01000047.1"/>
</dbReference>
<sequence length="42" mass="4502">MAISQSPTDADLHCPDCTGTLAVRHDALECEECGYVPRHGSD</sequence>
<dbReference type="Proteomes" id="UP000011661">
    <property type="component" value="Unassembled WGS sequence"/>
</dbReference>
<dbReference type="eggNOG" id="arCOG13432">
    <property type="taxonomic scope" value="Archaea"/>
</dbReference>
<dbReference type="EMBL" id="AOHX01000047">
    <property type="protein sequence ID" value="ELY42038.1"/>
    <property type="molecule type" value="Genomic_DNA"/>
</dbReference>
<keyword evidence="2" id="KW-1185">Reference proteome</keyword>
<name>L9W163_9EURY</name>
<reference evidence="1 2" key="1">
    <citation type="journal article" date="2014" name="PLoS Genet.">
        <title>Phylogenetically driven sequencing of extremely halophilic archaea reveals strategies for static and dynamic osmo-response.</title>
        <authorList>
            <person name="Becker E.A."/>
            <person name="Seitzer P.M."/>
            <person name="Tritt A."/>
            <person name="Larsen D."/>
            <person name="Krusor M."/>
            <person name="Yao A.I."/>
            <person name="Wu D."/>
            <person name="Madern D."/>
            <person name="Eisen J.A."/>
            <person name="Darling A.E."/>
            <person name="Facciotti M.T."/>
        </authorList>
    </citation>
    <scope>NUCLEOTIDE SEQUENCE [LARGE SCALE GENOMIC DNA]</scope>
    <source>
        <strain evidence="1 2">JCM 14089</strain>
    </source>
</reference>
<evidence type="ECO:0000313" key="2">
    <source>
        <dbReference type="Proteomes" id="UP000011661"/>
    </source>
</evidence>
<accession>L9W163</accession>
<comment type="caution">
    <text evidence="1">The sequence shown here is derived from an EMBL/GenBank/DDBJ whole genome shotgun (WGS) entry which is preliminary data.</text>
</comment>
<dbReference type="PATRIC" id="fig|1230460.4.peg.3225"/>
<evidence type="ECO:0000313" key="1">
    <source>
        <dbReference type="EMBL" id="ELY42038.1"/>
    </source>
</evidence>
<proteinExistence type="predicted"/>
<organism evidence="1 2">
    <name type="scientific">Natronorubrum sulfidifaciens JCM 14089</name>
    <dbReference type="NCBI Taxonomy" id="1230460"/>
    <lineage>
        <taxon>Archaea</taxon>
        <taxon>Methanobacteriati</taxon>
        <taxon>Methanobacteriota</taxon>
        <taxon>Stenosarchaea group</taxon>
        <taxon>Halobacteria</taxon>
        <taxon>Halobacteriales</taxon>
        <taxon>Natrialbaceae</taxon>
        <taxon>Natronorubrum</taxon>
    </lineage>
</organism>
<dbReference type="STRING" id="1230460.C495_15848"/>
<dbReference type="AlphaFoldDB" id="L9W163"/>
<protein>
    <submittedName>
        <fullName evidence="1">Uncharacterized protein</fullName>
    </submittedName>
</protein>